<evidence type="ECO:0000256" key="1">
    <source>
        <dbReference type="SAM" id="Phobius"/>
    </source>
</evidence>
<sequence>MYKNFATLRKSSVSFFALSSFRIVMAIVGGFVLTSLFAVWLPELLFSHFGVDKIRTFLWCLLFAFALYCVLIIWVISTHHLLRSSLIMLLIAGVLWLSIEPASAATSIETKETQL</sequence>
<dbReference type="AlphaFoldDB" id="A0A6M4MCY7"/>
<dbReference type="Proteomes" id="UP000219285">
    <property type="component" value="Chromosome"/>
</dbReference>
<accession>A0A6M4MCY7</accession>
<keyword evidence="1" id="KW-1133">Transmembrane helix</keyword>
<organism evidence="2 3">
    <name type="scientific">Alteromonas pelagimontana</name>
    <dbReference type="NCBI Taxonomy" id="1858656"/>
    <lineage>
        <taxon>Bacteria</taxon>
        <taxon>Pseudomonadati</taxon>
        <taxon>Pseudomonadota</taxon>
        <taxon>Gammaproteobacteria</taxon>
        <taxon>Alteromonadales</taxon>
        <taxon>Alteromonadaceae</taxon>
        <taxon>Alteromonas/Salinimonas group</taxon>
        <taxon>Alteromonas</taxon>
    </lineage>
</organism>
<evidence type="ECO:0008006" key="4">
    <source>
        <dbReference type="Google" id="ProtNLM"/>
    </source>
</evidence>
<proteinExistence type="predicted"/>
<reference evidence="3" key="1">
    <citation type="submission" date="2014-12" db="EMBL/GenBank/DDBJ databases">
        <title>Complete genome sequence of a multi-drug resistant Klebsiella pneumoniae.</title>
        <authorList>
            <person name="Hua X."/>
            <person name="Chen Q."/>
            <person name="Li X."/>
            <person name="Feng Y."/>
            <person name="Ruan Z."/>
            <person name="Yu Y."/>
        </authorList>
    </citation>
    <scope>NUCLEOTIDE SEQUENCE [LARGE SCALE GENOMIC DNA]</scope>
    <source>
        <strain evidence="3">5.12</strain>
    </source>
</reference>
<dbReference type="RefSeq" id="WP_075607990.1">
    <property type="nucleotide sequence ID" value="NZ_CP052766.1"/>
</dbReference>
<feature type="transmembrane region" description="Helical" evidence="1">
    <location>
        <begin position="21"/>
        <end position="41"/>
    </location>
</feature>
<feature type="transmembrane region" description="Helical" evidence="1">
    <location>
        <begin position="81"/>
        <end position="99"/>
    </location>
</feature>
<feature type="transmembrane region" description="Helical" evidence="1">
    <location>
        <begin position="56"/>
        <end position="76"/>
    </location>
</feature>
<name>A0A6M4MCY7_9ALTE</name>
<reference evidence="2 3" key="2">
    <citation type="submission" date="2020-04" db="EMBL/GenBank/DDBJ databases">
        <title>Complete genome sequence of Alteromonas pelagimontana 5.12T.</title>
        <authorList>
            <person name="Sinha R.K."/>
            <person name="Krishnan K.P."/>
            <person name="Kurian J.P."/>
        </authorList>
    </citation>
    <scope>NUCLEOTIDE SEQUENCE [LARGE SCALE GENOMIC DNA]</scope>
    <source>
        <strain evidence="2 3">5.12</strain>
    </source>
</reference>
<keyword evidence="1" id="KW-0472">Membrane</keyword>
<evidence type="ECO:0000313" key="2">
    <source>
        <dbReference type="EMBL" id="QJR80708.1"/>
    </source>
</evidence>
<dbReference type="EMBL" id="CP052766">
    <property type="protein sequence ID" value="QJR80708.1"/>
    <property type="molecule type" value="Genomic_DNA"/>
</dbReference>
<protein>
    <recommendedName>
        <fullName evidence="4">DUF3649 domain-containing protein</fullName>
    </recommendedName>
</protein>
<dbReference type="KEGG" id="apel:CA267_007910"/>
<gene>
    <name evidence="2" type="ORF">CA267_007910</name>
</gene>
<keyword evidence="1" id="KW-0812">Transmembrane</keyword>
<keyword evidence="3" id="KW-1185">Reference proteome</keyword>
<evidence type="ECO:0000313" key="3">
    <source>
        <dbReference type="Proteomes" id="UP000219285"/>
    </source>
</evidence>